<dbReference type="Proteomes" id="UP001064048">
    <property type="component" value="Chromosome 24"/>
</dbReference>
<comment type="caution">
    <text evidence="1">The sequence shown here is derived from an EMBL/GenBank/DDBJ whole genome shotgun (WGS) entry which is preliminary data.</text>
</comment>
<proteinExistence type="predicted"/>
<sequence length="392" mass="45215">MPGPSVPTQEDKKRRKSSTSSAEDEAPPPKKTRRQERSSRSRHRRSSKRSASRQRERSSSSSSSSERGSGGTSALRRRRDRRSKDFERRFDQLSYQLPAAVAQDVKWWLRNVRKRSVIHQQLITSFLTTDAANYGWGAQLNDMILSGTWTGEQRLWHSNLKELHAIHAALRASRYALRNSTLLIQSDNRTALAYLKNEGGTRSTELLEEVRKILLFADGIHLKLVTQHLPGTLNTVADRLSRGKRLPQWHLSPQACQKIFHEFGIPQIDLFASRQAHVVRRYVSLDPLDHQAEFCNAFSRRWFYRLAWIFPPPSLMPRVLAHLNMSRGIYIVITPRWERTFWRSDLRARALRYPMRIPGLRHHLIDMTTGHPPPNVADLELEAWLVGGGSPF</sequence>
<keyword evidence="2" id="KW-1185">Reference proteome</keyword>
<protein>
    <submittedName>
        <fullName evidence="1">Uncharacterized protein</fullName>
    </submittedName>
</protein>
<organism evidence="1 2">
    <name type="scientific">Choristoneura fumiferana</name>
    <name type="common">Spruce budworm moth</name>
    <name type="synonym">Archips fumiferana</name>
    <dbReference type="NCBI Taxonomy" id="7141"/>
    <lineage>
        <taxon>Eukaryota</taxon>
        <taxon>Metazoa</taxon>
        <taxon>Ecdysozoa</taxon>
        <taxon>Arthropoda</taxon>
        <taxon>Hexapoda</taxon>
        <taxon>Insecta</taxon>
        <taxon>Pterygota</taxon>
        <taxon>Neoptera</taxon>
        <taxon>Endopterygota</taxon>
        <taxon>Lepidoptera</taxon>
        <taxon>Glossata</taxon>
        <taxon>Ditrysia</taxon>
        <taxon>Tortricoidea</taxon>
        <taxon>Tortricidae</taxon>
        <taxon>Tortricinae</taxon>
        <taxon>Choristoneura</taxon>
    </lineage>
</organism>
<reference evidence="1 2" key="1">
    <citation type="journal article" date="2022" name="Genome Biol. Evol.">
        <title>The Spruce Budworm Genome: Reconstructing the Evolutionary History of Antifreeze Proteins.</title>
        <authorList>
            <person name="Beliveau C."/>
            <person name="Gagne P."/>
            <person name="Picq S."/>
            <person name="Vernygora O."/>
            <person name="Keeling C.I."/>
            <person name="Pinkney K."/>
            <person name="Doucet D."/>
            <person name="Wen F."/>
            <person name="Johnston J.S."/>
            <person name="Maaroufi H."/>
            <person name="Boyle B."/>
            <person name="Laroche J."/>
            <person name="Dewar K."/>
            <person name="Juretic N."/>
            <person name="Blackburn G."/>
            <person name="Nisole A."/>
            <person name="Brunet B."/>
            <person name="Brandao M."/>
            <person name="Lumley L."/>
            <person name="Duan J."/>
            <person name="Quan G."/>
            <person name="Lucarotti C.J."/>
            <person name="Roe A.D."/>
            <person name="Sperling F.A.H."/>
            <person name="Levesque R.C."/>
            <person name="Cusson M."/>
        </authorList>
    </citation>
    <scope>NUCLEOTIDE SEQUENCE [LARGE SCALE GENOMIC DNA]</scope>
    <source>
        <strain evidence="1">Glfc:IPQL:Cfum</strain>
    </source>
</reference>
<evidence type="ECO:0000313" key="2">
    <source>
        <dbReference type="Proteomes" id="UP001064048"/>
    </source>
</evidence>
<name>A0ACC0K876_CHOFU</name>
<evidence type="ECO:0000313" key="1">
    <source>
        <dbReference type="EMBL" id="KAI8432606.1"/>
    </source>
</evidence>
<accession>A0ACC0K876</accession>
<dbReference type="EMBL" id="CM046124">
    <property type="protein sequence ID" value="KAI8432606.1"/>
    <property type="molecule type" value="Genomic_DNA"/>
</dbReference>
<gene>
    <name evidence="1" type="ORF">MSG28_013592</name>
</gene>